<dbReference type="InterPro" id="IPR050900">
    <property type="entry name" value="Transposase_IS3/IS150/IS904"/>
</dbReference>
<comment type="function">
    <text evidence="1">Involved in the transposition of the insertion sequence.</text>
</comment>
<dbReference type="AlphaFoldDB" id="A0A150LDE5"/>
<dbReference type="Pfam" id="PF00665">
    <property type="entry name" value="rve"/>
    <property type="match status" value="1"/>
</dbReference>
<dbReference type="Pfam" id="PF13333">
    <property type="entry name" value="rve_2"/>
    <property type="match status" value="1"/>
</dbReference>
<name>A0A150LDE5_9BACL</name>
<dbReference type="Gene3D" id="3.30.420.10">
    <property type="entry name" value="Ribonuclease H-like superfamily/Ribonuclease H"/>
    <property type="match status" value="1"/>
</dbReference>
<dbReference type="PANTHER" id="PTHR46889">
    <property type="entry name" value="TRANSPOSASE INSF FOR INSERTION SEQUENCE IS3B-RELATED"/>
    <property type="match status" value="1"/>
</dbReference>
<evidence type="ECO:0000259" key="2">
    <source>
        <dbReference type="PROSITE" id="PS50994"/>
    </source>
</evidence>
<dbReference type="PROSITE" id="PS50994">
    <property type="entry name" value="INTEGRASE"/>
    <property type="match status" value="1"/>
</dbReference>
<feature type="domain" description="Integrase catalytic" evidence="2">
    <location>
        <begin position="68"/>
        <end position="229"/>
    </location>
</feature>
<dbReference type="STRING" id="81408.B4119_4226"/>
<sequence>MAIHRSRPFYGYPRMQVALRKEGFHVNHKRVYRLMKELNIQSVIRKKRRYFGKEPSVIHPNRLNRKFKASEPNRVYVTDITYIPFGTRFLYLSSIQDLYNNEIVAWRVSHRNDLKLVMDTVEELAKKRDVHGAILHSDQGFQYTSKQYNQRIEGLGLIGSHSRKGNCLDNACIESFFSHLKTEMLYFSQCKTEQELYQAIDNYIWFYNHERFQKKLNHCAPVEYRNTMVA</sequence>
<dbReference type="SUPFAM" id="SSF53098">
    <property type="entry name" value="Ribonuclease H-like"/>
    <property type="match status" value="1"/>
</dbReference>
<evidence type="ECO:0000256" key="1">
    <source>
        <dbReference type="ARBA" id="ARBA00002286"/>
    </source>
</evidence>
<evidence type="ECO:0000313" key="3">
    <source>
        <dbReference type="EMBL" id="KYD10265.1"/>
    </source>
</evidence>
<organism evidence="3 4">
    <name type="scientific">Saccharococcus caldoxylosilyticus</name>
    <dbReference type="NCBI Taxonomy" id="81408"/>
    <lineage>
        <taxon>Bacteria</taxon>
        <taxon>Bacillati</taxon>
        <taxon>Bacillota</taxon>
        <taxon>Bacilli</taxon>
        <taxon>Bacillales</taxon>
        <taxon>Anoxybacillaceae</taxon>
        <taxon>Saccharococcus</taxon>
    </lineage>
</organism>
<gene>
    <name evidence="3" type="ORF">B4119_4226</name>
</gene>
<accession>A0A150LDE5</accession>
<proteinExistence type="predicted"/>
<dbReference type="GO" id="GO:0015074">
    <property type="term" value="P:DNA integration"/>
    <property type="evidence" value="ECO:0007669"/>
    <property type="project" value="InterPro"/>
</dbReference>
<evidence type="ECO:0000313" key="4">
    <source>
        <dbReference type="Proteomes" id="UP000075455"/>
    </source>
</evidence>
<protein>
    <recommendedName>
        <fullName evidence="2">Integrase catalytic domain-containing protein</fullName>
    </recommendedName>
</protein>
<dbReference type="PANTHER" id="PTHR46889:SF4">
    <property type="entry name" value="TRANSPOSASE INSO FOR INSERTION SEQUENCE ELEMENT IS911B-RELATED"/>
    <property type="match status" value="1"/>
</dbReference>
<dbReference type="InterPro" id="IPR012337">
    <property type="entry name" value="RNaseH-like_sf"/>
</dbReference>
<dbReference type="Proteomes" id="UP000075455">
    <property type="component" value="Unassembled WGS sequence"/>
</dbReference>
<reference evidence="3 4" key="1">
    <citation type="submission" date="2016-01" db="EMBL/GenBank/DDBJ databases">
        <title>Draft Genome Sequences of Seven Thermophilic Sporeformers Isolated from Foods.</title>
        <authorList>
            <person name="Berendsen E.M."/>
            <person name="Wells-Bennik M.H."/>
            <person name="Krawcyk A.O."/>
            <person name="De Jong A."/>
            <person name="Holsappel S."/>
            <person name="Eijlander R.T."/>
            <person name="Kuipers O.P."/>
        </authorList>
    </citation>
    <scope>NUCLEOTIDE SEQUENCE [LARGE SCALE GENOMIC DNA]</scope>
    <source>
        <strain evidence="3 4">B4119</strain>
    </source>
</reference>
<dbReference type="InterPro" id="IPR048020">
    <property type="entry name" value="Transpos_IS3"/>
</dbReference>
<dbReference type="GO" id="GO:0003676">
    <property type="term" value="F:nucleic acid binding"/>
    <property type="evidence" value="ECO:0007669"/>
    <property type="project" value="InterPro"/>
</dbReference>
<dbReference type="EMBL" id="LQYS01000088">
    <property type="protein sequence ID" value="KYD10265.1"/>
    <property type="molecule type" value="Genomic_DNA"/>
</dbReference>
<dbReference type="InterPro" id="IPR036397">
    <property type="entry name" value="RNaseH_sf"/>
</dbReference>
<dbReference type="Pfam" id="PF13276">
    <property type="entry name" value="HTH_21"/>
    <property type="match status" value="1"/>
</dbReference>
<dbReference type="NCBIfam" id="NF033516">
    <property type="entry name" value="transpos_IS3"/>
    <property type="match status" value="1"/>
</dbReference>
<dbReference type="PATRIC" id="fig|81408.3.peg.340"/>
<dbReference type="InterPro" id="IPR001584">
    <property type="entry name" value="Integrase_cat-core"/>
</dbReference>
<dbReference type="InterPro" id="IPR025948">
    <property type="entry name" value="HTH-like_dom"/>
</dbReference>
<comment type="caution">
    <text evidence="3">The sequence shown here is derived from an EMBL/GenBank/DDBJ whole genome shotgun (WGS) entry which is preliminary data.</text>
</comment>